<dbReference type="Pfam" id="PF01655">
    <property type="entry name" value="Ribosomal_L32e"/>
    <property type="match status" value="1"/>
</dbReference>
<evidence type="ECO:0000313" key="5">
    <source>
        <dbReference type="EMBL" id="KAK8989500.1"/>
    </source>
</evidence>
<dbReference type="SMART" id="SM01393">
    <property type="entry name" value="Ribosomal_L32e"/>
    <property type="match status" value="1"/>
</dbReference>
<dbReference type="InterPro" id="IPR000719">
    <property type="entry name" value="Prot_kinase_dom"/>
</dbReference>
<dbReference type="InterPro" id="IPR011009">
    <property type="entry name" value="Kinase-like_dom_sf"/>
</dbReference>
<dbReference type="InterPro" id="IPR036351">
    <property type="entry name" value="Ribosomal_eL32_sf"/>
</dbReference>
<dbReference type="EMBL" id="JBBPBN010000056">
    <property type="protein sequence ID" value="KAK8989500.1"/>
    <property type="molecule type" value="Genomic_DNA"/>
</dbReference>
<dbReference type="Pfam" id="PF07714">
    <property type="entry name" value="PK_Tyr_Ser-Thr"/>
    <property type="match status" value="1"/>
</dbReference>
<dbReference type="Gene3D" id="1.10.510.10">
    <property type="entry name" value="Transferase(Phosphotransferase) domain 1"/>
    <property type="match status" value="1"/>
</dbReference>
<evidence type="ECO:0000256" key="2">
    <source>
        <dbReference type="ARBA" id="ARBA00022980"/>
    </source>
</evidence>
<reference evidence="5 6" key="1">
    <citation type="journal article" date="2024" name="G3 (Bethesda)">
        <title>Genome assembly of Hibiscus sabdariffa L. provides insights into metabolisms of medicinal natural products.</title>
        <authorList>
            <person name="Kim T."/>
        </authorList>
    </citation>
    <scope>NUCLEOTIDE SEQUENCE [LARGE SCALE GENOMIC DNA]</scope>
    <source>
        <strain evidence="5">TK-2024</strain>
        <tissue evidence="5">Old leaves</tissue>
    </source>
</reference>
<sequence>MKQTITMATIGYMAPEYGTSGIVSTEGDVYSFGILLMEMLTRKKPTDEMFTDEMSLKDFVKESSFDSLTKVIDATILGEGDVHFTAKTNCIWSLLELALDCWAELPDGRRNMVDVVAELKKFKTRYHKDQNRAANGNPNFPKEEMAVPLLSKKIVKKRVKKFKRPQSDRKISVKTNWRRPKGIDSRVRRKFKGCTLMPNIGYGSDKKTLHYLPNGFKKFVVHNVGELELLMMHNRTYCAEIAHDVSTKKRKEIVERAAQLDVVVTNKLARLRSQEDE</sequence>
<name>A0ABR2PM58_9ROSI</name>
<organism evidence="5 6">
    <name type="scientific">Hibiscus sabdariffa</name>
    <name type="common">roselle</name>
    <dbReference type="NCBI Taxonomy" id="183260"/>
    <lineage>
        <taxon>Eukaryota</taxon>
        <taxon>Viridiplantae</taxon>
        <taxon>Streptophyta</taxon>
        <taxon>Embryophyta</taxon>
        <taxon>Tracheophyta</taxon>
        <taxon>Spermatophyta</taxon>
        <taxon>Magnoliopsida</taxon>
        <taxon>eudicotyledons</taxon>
        <taxon>Gunneridae</taxon>
        <taxon>Pentapetalae</taxon>
        <taxon>rosids</taxon>
        <taxon>malvids</taxon>
        <taxon>Malvales</taxon>
        <taxon>Malvaceae</taxon>
        <taxon>Malvoideae</taxon>
        <taxon>Hibiscus</taxon>
    </lineage>
</organism>
<dbReference type="SUPFAM" id="SSF56112">
    <property type="entry name" value="Protein kinase-like (PK-like)"/>
    <property type="match status" value="1"/>
</dbReference>
<dbReference type="PANTHER" id="PTHR23413:SF1">
    <property type="entry name" value="RIBOSOMAL PROTEIN L32"/>
    <property type="match status" value="1"/>
</dbReference>
<dbReference type="PANTHER" id="PTHR23413">
    <property type="entry name" value="60S RIBOSOMAL PROTEIN L32 AND DNA-DIRECTED RNA POLYMERASE II, SUBUNIT N"/>
    <property type="match status" value="1"/>
</dbReference>
<evidence type="ECO:0000256" key="1">
    <source>
        <dbReference type="ARBA" id="ARBA00008431"/>
    </source>
</evidence>
<evidence type="ECO:0000256" key="3">
    <source>
        <dbReference type="ARBA" id="ARBA00023274"/>
    </source>
</evidence>
<dbReference type="InterPro" id="IPR001515">
    <property type="entry name" value="Ribosomal_eL32"/>
</dbReference>
<keyword evidence="2" id="KW-0689">Ribosomal protein</keyword>
<keyword evidence="6" id="KW-1185">Reference proteome</keyword>
<dbReference type="Proteomes" id="UP001396334">
    <property type="component" value="Unassembled WGS sequence"/>
</dbReference>
<dbReference type="CDD" id="cd00513">
    <property type="entry name" value="Ribosomal_L32_L32e"/>
    <property type="match status" value="1"/>
</dbReference>
<gene>
    <name evidence="5" type="ORF">V6N11_063922</name>
</gene>
<evidence type="ECO:0000313" key="6">
    <source>
        <dbReference type="Proteomes" id="UP001396334"/>
    </source>
</evidence>
<evidence type="ECO:0000259" key="4">
    <source>
        <dbReference type="PROSITE" id="PS50011"/>
    </source>
</evidence>
<comment type="caution">
    <text evidence="5">The sequence shown here is derived from an EMBL/GenBank/DDBJ whole genome shotgun (WGS) entry which is preliminary data.</text>
</comment>
<accession>A0ABR2PM58</accession>
<protein>
    <recommendedName>
        <fullName evidence="4">Protein kinase domain-containing protein</fullName>
    </recommendedName>
</protein>
<proteinExistence type="inferred from homology"/>
<keyword evidence="3" id="KW-0687">Ribonucleoprotein</keyword>
<dbReference type="SUPFAM" id="SSF52042">
    <property type="entry name" value="Ribosomal protein L32e"/>
    <property type="match status" value="1"/>
</dbReference>
<comment type="similarity">
    <text evidence="1">Belongs to the eukaryotic ribosomal protein eL32 family.</text>
</comment>
<dbReference type="PROSITE" id="PS50011">
    <property type="entry name" value="PROTEIN_KINASE_DOM"/>
    <property type="match status" value="1"/>
</dbReference>
<feature type="domain" description="Protein kinase" evidence="4">
    <location>
        <begin position="1"/>
        <end position="122"/>
    </location>
</feature>
<dbReference type="InterPro" id="IPR001245">
    <property type="entry name" value="Ser-Thr/Tyr_kinase_cat_dom"/>
</dbReference>